<keyword evidence="2" id="KW-0503">Monooxygenase</keyword>
<dbReference type="PRINTS" id="PR00359">
    <property type="entry name" value="BP450"/>
</dbReference>
<evidence type="ECO:0000313" key="4">
    <source>
        <dbReference type="Proteomes" id="UP001597182"/>
    </source>
</evidence>
<evidence type="ECO:0000256" key="2">
    <source>
        <dbReference type="RuleBase" id="RU000461"/>
    </source>
</evidence>
<evidence type="ECO:0000313" key="3">
    <source>
        <dbReference type="EMBL" id="MFD1235687.1"/>
    </source>
</evidence>
<dbReference type="CDD" id="cd11029">
    <property type="entry name" value="CYP107-like"/>
    <property type="match status" value="1"/>
</dbReference>
<keyword evidence="4" id="KW-1185">Reference proteome</keyword>
<keyword evidence="2" id="KW-0479">Metal-binding</keyword>
<keyword evidence="2" id="KW-0408">Iron</keyword>
<dbReference type="InterPro" id="IPR001128">
    <property type="entry name" value="Cyt_P450"/>
</dbReference>
<dbReference type="EMBL" id="JBHTMB010000171">
    <property type="protein sequence ID" value="MFD1235687.1"/>
    <property type="molecule type" value="Genomic_DNA"/>
</dbReference>
<dbReference type="SUPFAM" id="SSF48264">
    <property type="entry name" value="Cytochrome P450"/>
    <property type="match status" value="1"/>
</dbReference>
<dbReference type="PANTHER" id="PTHR46696:SF1">
    <property type="entry name" value="CYTOCHROME P450 YJIB-RELATED"/>
    <property type="match status" value="1"/>
</dbReference>
<evidence type="ECO:0000256" key="1">
    <source>
        <dbReference type="ARBA" id="ARBA00010617"/>
    </source>
</evidence>
<dbReference type="InterPro" id="IPR017972">
    <property type="entry name" value="Cyt_P450_CS"/>
</dbReference>
<reference evidence="4" key="1">
    <citation type="journal article" date="2019" name="Int. J. Syst. Evol. Microbiol.">
        <title>The Global Catalogue of Microorganisms (GCM) 10K type strain sequencing project: providing services to taxonomists for standard genome sequencing and annotation.</title>
        <authorList>
            <consortium name="The Broad Institute Genomics Platform"/>
            <consortium name="The Broad Institute Genome Sequencing Center for Infectious Disease"/>
            <person name="Wu L."/>
            <person name="Ma J."/>
        </authorList>
    </citation>
    <scope>NUCLEOTIDE SEQUENCE [LARGE SCALE GENOMIC DNA]</scope>
    <source>
        <strain evidence="4">CCUG 49018</strain>
    </source>
</reference>
<dbReference type="PROSITE" id="PS00086">
    <property type="entry name" value="CYTOCHROME_P450"/>
    <property type="match status" value="1"/>
</dbReference>
<keyword evidence="2" id="KW-0349">Heme</keyword>
<sequence length="413" mass="44942">MSVDLTATEFVTDPYTAYGRIREEAPVLRGTFYGGAPIWIVTRYDDVRTVLGDGTRFVNDPASVPGNGTNDVRRVAMERIGIPPDLMHYLTDSIISADGAHHTRLRKLVSRAFTVRRVAQLRPRVEELTAGLLDRLAALGAGGRPVDLVEEFAYPLPITVICELVGIPEADRASWHVWSRDLATMDRDRIPTALRDMVGNIIGLIAHRRAEPADDLLTALVRAHDEDGDRLSDSELVTMVLSLVIAGHETTAHLISNAVVALLTRPDQLAALRADPGLWPNAVAELLRRIGPVQFASTRYALADTELGGAQIRAGDGVQPALVAANSDPREFTDPERLDVARRTAERGEGHVGFGYGPHYCLGAALARQEGEVALRALVERFPDLALAVDPAELVWQPVPGMRRLGTVPIRVG</sequence>
<name>A0ABW3VKK2_9PSEU</name>
<gene>
    <name evidence="3" type="ORF">ACFQ34_20545</name>
</gene>
<accession>A0ABW3VKK2</accession>
<comment type="similarity">
    <text evidence="1 2">Belongs to the cytochrome P450 family.</text>
</comment>
<dbReference type="Pfam" id="PF00067">
    <property type="entry name" value="p450"/>
    <property type="match status" value="2"/>
</dbReference>
<dbReference type="Gene3D" id="1.10.630.10">
    <property type="entry name" value="Cytochrome P450"/>
    <property type="match status" value="1"/>
</dbReference>
<comment type="caution">
    <text evidence="3">The sequence shown here is derived from an EMBL/GenBank/DDBJ whole genome shotgun (WGS) entry which is preliminary data.</text>
</comment>
<dbReference type="InterPro" id="IPR036396">
    <property type="entry name" value="Cyt_P450_sf"/>
</dbReference>
<proteinExistence type="inferred from homology"/>
<keyword evidence="2" id="KW-0560">Oxidoreductase</keyword>
<dbReference type="InterPro" id="IPR002397">
    <property type="entry name" value="Cyt_P450_B"/>
</dbReference>
<organism evidence="3 4">
    <name type="scientific">Pseudonocardia benzenivorans</name>
    <dbReference type="NCBI Taxonomy" id="228005"/>
    <lineage>
        <taxon>Bacteria</taxon>
        <taxon>Bacillati</taxon>
        <taxon>Actinomycetota</taxon>
        <taxon>Actinomycetes</taxon>
        <taxon>Pseudonocardiales</taxon>
        <taxon>Pseudonocardiaceae</taxon>
        <taxon>Pseudonocardia</taxon>
    </lineage>
</organism>
<protein>
    <submittedName>
        <fullName evidence="3">Cytochrome P450</fullName>
    </submittedName>
</protein>
<dbReference type="Proteomes" id="UP001597182">
    <property type="component" value="Unassembled WGS sequence"/>
</dbReference>
<dbReference type="RefSeq" id="WP_346090284.1">
    <property type="nucleotide sequence ID" value="NZ_BAABKS010000008.1"/>
</dbReference>
<dbReference type="PANTHER" id="PTHR46696">
    <property type="entry name" value="P450, PUTATIVE (EUROFUNG)-RELATED"/>
    <property type="match status" value="1"/>
</dbReference>